<dbReference type="SUPFAM" id="SSF52980">
    <property type="entry name" value="Restriction endonuclease-like"/>
    <property type="match status" value="1"/>
</dbReference>
<protein>
    <submittedName>
        <fullName evidence="5">ALK-EXO</fullName>
    </submittedName>
</protein>
<name>A0A1L5JGR7_9BBAC</name>
<keyword evidence="1" id="KW-0540">Nuclease</keyword>
<keyword evidence="4" id="KW-0269">Exonuclease</keyword>
<evidence type="ECO:0000256" key="1">
    <source>
        <dbReference type="ARBA" id="ARBA00022722"/>
    </source>
</evidence>
<evidence type="ECO:0000313" key="5">
    <source>
        <dbReference type="EMBL" id="APO13994.1"/>
    </source>
</evidence>
<dbReference type="InterPro" id="IPR011604">
    <property type="entry name" value="PDDEXK-like_dom_sf"/>
</dbReference>
<dbReference type="Gene3D" id="3.90.320.10">
    <property type="match status" value="1"/>
</dbReference>
<dbReference type="InterPro" id="IPR034720">
    <property type="entry name" value="Viral_alk_exo"/>
</dbReference>
<dbReference type="SUPFAM" id="SSF57924">
    <property type="entry name" value="Inhibitor of apoptosis (IAP) repeat"/>
    <property type="match status" value="2"/>
</dbReference>
<accession>A0A1L5JGR7</accession>
<dbReference type="KEGG" id="vg:30685114"/>
<keyword evidence="3" id="KW-0378">Hydrolase</keyword>
<organism evidence="5 6">
    <name type="scientific">Plodia interpunctella granulovirus</name>
    <dbReference type="NCBI Taxonomy" id="262175"/>
    <lineage>
        <taxon>Viruses</taxon>
        <taxon>Viruses incertae sedis</taxon>
        <taxon>Naldaviricetes</taxon>
        <taxon>Lefavirales</taxon>
        <taxon>Baculoviridae</taxon>
        <taxon>Betabaculovirus</taxon>
        <taxon>Betabaculovirus plinterpunctellae</taxon>
    </lineage>
</organism>
<dbReference type="GO" id="GO:0004527">
    <property type="term" value="F:exonuclease activity"/>
    <property type="evidence" value="ECO:0007669"/>
    <property type="project" value="UniProtKB-KW"/>
</dbReference>
<dbReference type="PANTHER" id="PTHR46609">
    <property type="entry name" value="EXONUCLEASE, PHAGE-TYPE/RECB, C-TERMINAL DOMAIN-CONTAINING PROTEIN"/>
    <property type="match status" value="1"/>
</dbReference>
<dbReference type="PANTHER" id="PTHR46609:SF8">
    <property type="entry name" value="YQAJ VIRAL RECOMBINASE DOMAIN-CONTAINING PROTEIN"/>
    <property type="match status" value="1"/>
</dbReference>
<dbReference type="RefSeq" id="YP_009330242.1">
    <property type="nucleotide sequence ID" value="NC_032255.1"/>
</dbReference>
<reference evidence="5 6" key="1">
    <citation type="submission" date="2016-04" db="EMBL/GenBank/DDBJ databases">
        <title>Sequence analysis of the Plodia interpunctella granulovirus genome: Discovery of an unusual inhibitor-of-apoptosis (IAP) gene.</title>
        <authorList>
            <person name="Harrison R.L."/>
            <person name="Rowley D.L."/>
            <person name="Funk C.J."/>
        </authorList>
    </citation>
    <scope>NUCLEOTIDE SEQUENCE [LARGE SCALE GENOMIC DNA]</scope>
    <source>
        <strain evidence="5">Cambridge</strain>
    </source>
</reference>
<dbReference type="GeneID" id="30685114"/>
<evidence type="ECO:0000256" key="3">
    <source>
        <dbReference type="ARBA" id="ARBA00022801"/>
    </source>
</evidence>
<evidence type="ECO:0000256" key="4">
    <source>
        <dbReference type="ARBA" id="ARBA00022839"/>
    </source>
</evidence>
<evidence type="ECO:0000313" key="6">
    <source>
        <dbReference type="Proteomes" id="UP000204293"/>
    </source>
</evidence>
<dbReference type="Proteomes" id="UP000204293">
    <property type="component" value="Segment"/>
</dbReference>
<dbReference type="GO" id="GO:0004519">
    <property type="term" value="F:endonuclease activity"/>
    <property type="evidence" value="ECO:0007669"/>
    <property type="project" value="UniProtKB-KW"/>
</dbReference>
<dbReference type="InterPro" id="IPR051703">
    <property type="entry name" value="NF-kappa-B_Signaling_Reg"/>
</dbReference>
<dbReference type="InterPro" id="IPR011335">
    <property type="entry name" value="Restrct_endonuc-II-like"/>
</dbReference>
<dbReference type="OrthoDB" id="9306at10239"/>
<proteinExistence type="predicted"/>
<keyword evidence="6" id="KW-1185">Reference proteome</keyword>
<dbReference type="EMBL" id="KX151395">
    <property type="protein sequence ID" value="APO13994.1"/>
    <property type="molecule type" value="Genomic_DNA"/>
</dbReference>
<sequence>MAYELAVDRGMTEEEMRLAKKYSFEYYSTRLTELHRNSKEEIMELERATRGQSENTLWKLIRINRTTATGNQSSICEGTPAMQYGLENEKKLKRNTVIMSIIRDAIEDKLKQKVAEEILECGLFLSDIGLFSASPDAYFVMEDGSLVVLEIKCPYTYRHETLDTIRQKFNNNRNRYRVPNTAFSVSRSNELNVVVEKRNDHYRQIQSQLYVTGAILAVYMVKFSDMPEVHFVKRDETYISELRERELVRLSMYARENVKSLKMVMEKERRKTFDDNESARALARDGLYYKCGLVVCYFCRQTFEIVDKTAAQVLAEHGPCDRTGNISMVEAVNASYLNIFDRLRNLQNSGLYNAVDCQALAQKGFYHDGRGLVTYCCGHEHKEGCRFLAM</sequence>
<evidence type="ECO:0000256" key="2">
    <source>
        <dbReference type="ARBA" id="ARBA00022759"/>
    </source>
</evidence>
<dbReference type="Pfam" id="PF01771">
    <property type="entry name" value="Viral_alk_exo"/>
    <property type="match status" value="1"/>
</dbReference>
<keyword evidence="2" id="KW-0255">Endonuclease</keyword>